<dbReference type="Proteomes" id="UP000060787">
    <property type="component" value="Chromosome"/>
</dbReference>
<dbReference type="KEGG" id="lab:LA76x_0902"/>
<reference evidence="2 3" key="1">
    <citation type="journal article" date="2015" name="BMC Genomics">
        <title>Comparative genomics and metabolic profiling of the genus Lysobacter.</title>
        <authorList>
            <person name="de Bruijn I."/>
            <person name="Cheng X."/>
            <person name="de Jager V."/>
            <person name="Exposito R.G."/>
            <person name="Watrous J."/>
            <person name="Patel N."/>
            <person name="Postma J."/>
            <person name="Dorrestein P.C."/>
            <person name="Kobayashi D."/>
            <person name="Raaijmakers J.M."/>
        </authorList>
    </citation>
    <scope>NUCLEOTIDE SEQUENCE [LARGE SCALE GENOMIC DNA]</scope>
    <source>
        <strain evidence="2 3">76</strain>
    </source>
</reference>
<dbReference type="PATRIC" id="fig|84531.8.peg.930"/>
<dbReference type="Pfam" id="PF14243">
    <property type="entry name" value="R2K_3"/>
    <property type="match status" value="1"/>
</dbReference>
<dbReference type="InterPro" id="IPR025643">
    <property type="entry name" value="R2K_3"/>
</dbReference>
<protein>
    <recommendedName>
        <fullName evidence="1">ATP-grasp domain-containing protein</fullName>
    </recommendedName>
</protein>
<dbReference type="EMBL" id="CP011129">
    <property type="protein sequence ID" value="ALN79063.1"/>
    <property type="molecule type" value="Genomic_DNA"/>
</dbReference>
<organism evidence="2 3">
    <name type="scientific">Lysobacter antibioticus</name>
    <dbReference type="NCBI Taxonomy" id="84531"/>
    <lineage>
        <taxon>Bacteria</taxon>
        <taxon>Pseudomonadati</taxon>
        <taxon>Pseudomonadota</taxon>
        <taxon>Gammaproteobacteria</taxon>
        <taxon>Lysobacterales</taxon>
        <taxon>Lysobacteraceae</taxon>
        <taxon>Lysobacter</taxon>
    </lineage>
</organism>
<sequence>MALGVGYALKDNRRLLERKDPAMNLALIEGAFAMLSAPVGVSVYDFDFELYFRCTHPPQFEPGTPAVLRIGAVEDYDAQYREALDWGLRLVNSPEEYRRASELEAWYPLLADMTPRTQVFDRLPPVEIIEREFAWPIFLKGSRQTNRHNADMSVIRDPAQYRWAAERFRNDPVLHWQKAAVREFVDLVPVNGGMPGKVRASFEFRSFWWLGACVGWGRYWYQAVDYGCDDIEAGLALAGEAAARLAVPFLVVDFAKTVEGRWIVIECNDAQESGYAAARPRELWTNLLDRMRETRA</sequence>
<dbReference type="STRING" id="84531.LA76x_0902"/>
<evidence type="ECO:0000259" key="1">
    <source>
        <dbReference type="Pfam" id="PF14243"/>
    </source>
</evidence>
<dbReference type="AlphaFoldDB" id="A0A0S2F688"/>
<gene>
    <name evidence="2" type="ORF">LA76x_0902</name>
</gene>
<keyword evidence="3" id="KW-1185">Reference proteome</keyword>
<feature type="domain" description="ATP-grasp" evidence="1">
    <location>
        <begin position="155"/>
        <end position="287"/>
    </location>
</feature>
<proteinExistence type="predicted"/>
<accession>A0A0S2F688</accession>
<name>A0A0S2F688_LYSAN</name>
<evidence type="ECO:0000313" key="3">
    <source>
        <dbReference type="Proteomes" id="UP000060787"/>
    </source>
</evidence>
<evidence type="ECO:0000313" key="2">
    <source>
        <dbReference type="EMBL" id="ALN79063.1"/>
    </source>
</evidence>